<reference evidence="1 2" key="1">
    <citation type="submission" date="2021-01" db="EMBL/GenBank/DDBJ databases">
        <title>Chromosome-level genome assembly of a human fungal pathogen reveals clustering of transcriptionally co-regulated genes.</title>
        <authorList>
            <person name="Voorhies M."/>
            <person name="Cohen S."/>
            <person name="Shea T.P."/>
            <person name="Petrus S."/>
            <person name="Munoz J.F."/>
            <person name="Poplawski S."/>
            <person name="Goldman W.E."/>
            <person name="Michael T."/>
            <person name="Cuomo C.A."/>
            <person name="Sil A."/>
            <person name="Beyhan S."/>
        </authorList>
    </citation>
    <scope>NUCLEOTIDE SEQUENCE [LARGE SCALE GENOMIC DNA]</scope>
    <source>
        <strain evidence="1 2">G184AR</strain>
    </source>
</reference>
<dbReference type="Proteomes" id="UP000670092">
    <property type="component" value="Unassembled WGS sequence"/>
</dbReference>
<gene>
    <name evidence="1" type="ORF">I7I52_09755</name>
</gene>
<dbReference type="EMBL" id="JAEVHI010000002">
    <property type="protein sequence ID" value="KAG5299439.1"/>
    <property type="molecule type" value="Genomic_DNA"/>
</dbReference>
<name>A0A8H7YVV5_AJECA</name>
<accession>A0A8H7YVV5</accession>
<evidence type="ECO:0000313" key="2">
    <source>
        <dbReference type="Proteomes" id="UP000670092"/>
    </source>
</evidence>
<evidence type="ECO:0000313" key="1">
    <source>
        <dbReference type="EMBL" id="KAG5299439.1"/>
    </source>
</evidence>
<dbReference type="VEuPathDB" id="FungiDB:I7I52_09755"/>
<sequence length="77" mass="8724">MIQPREKGGTAFYQSTNRGIEINIYNPFNGYEILVQPCAMMAETGDYQGSIPNQPFAPIYTLQLPILSRQRSHQSCQ</sequence>
<dbReference type="AlphaFoldDB" id="A0A8H7YVV5"/>
<protein>
    <submittedName>
        <fullName evidence="1">Uncharacterized protein</fullName>
    </submittedName>
</protein>
<comment type="caution">
    <text evidence="1">The sequence shown here is derived from an EMBL/GenBank/DDBJ whole genome shotgun (WGS) entry which is preliminary data.</text>
</comment>
<dbReference type="OrthoDB" id="4183904at2759"/>
<organism evidence="1 2">
    <name type="scientific">Ajellomyces capsulatus</name>
    <name type="common">Darling's disease fungus</name>
    <name type="synonym">Histoplasma capsulatum</name>
    <dbReference type="NCBI Taxonomy" id="5037"/>
    <lineage>
        <taxon>Eukaryota</taxon>
        <taxon>Fungi</taxon>
        <taxon>Dikarya</taxon>
        <taxon>Ascomycota</taxon>
        <taxon>Pezizomycotina</taxon>
        <taxon>Eurotiomycetes</taxon>
        <taxon>Eurotiomycetidae</taxon>
        <taxon>Onygenales</taxon>
        <taxon>Ajellomycetaceae</taxon>
        <taxon>Histoplasma</taxon>
    </lineage>
</organism>
<proteinExistence type="predicted"/>